<dbReference type="PROSITE" id="PS00012">
    <property type="entry name" value="PHOSPHOPANTETHEINE"/>
    <property type="match status" value="1"/>
</dbReference>
<dbReference type="OMA" id="AYHILIS"/>
<evidence type="ECO:0000256" key="5">
    <source>
        <dbReference type="ARBA" id="ARBA00023002"/>
    </source>
</evidence>
<evidence type="ECO:0000259" key="7">
    <source>
        <dbReference type="SMART" id="SM00822"/>
    </source>
</evidence>
<organism evidence="8">
    <name type="scientific">Rosellinia necatrix</name>
    <name type="common">White root-rot fungus</name>
    <dbReference type="NCBI Taxonomy" id="77044"/>
    <lineage>
        <taxon>Eukaryota</taxon>
        <taxon>Fungi</taxon>
        <taxon>Dikarya</taxon>
        <taxon>Ascomycota</taxon>
        <taxon>Pezizomycotina</taxon>
        <taxon>Sordariomycetes</taxon>
        <taxon>Xylariomycetidae</taxon>
        <taxon>Xylariales</taxon>
        <taxon>Xylariaceae</taxon>
        <taxon>Rosellinia</taxon>
    </lineage>
</organism>
<dbReference type="SUPFAM" id="SSF51735">
    <property type="entry name" value="NAD(P)-binding Rossmann-fold domains"/>
    <property type="match status" value="1"/>
</dbReference>
<reference evidence="8" key="1">
    <citation type="submission" date="2016-03" db="EMBL/GenBank/DDBJ databases">
        <title>Draft genome sequence of Rosellinia necatrix.</title>
        <authorList>
            <person name="Kanematsu S."/>
        </authorList>
    </citation>
    <scope>NUCLEOTIDE SEQUENCE [LARGE SCALE GENOMIC DNA]</scope>
    <source>
        <strain evidence="8">W97</strain>
    </source>
</reference>
<dbReference type="EMBL" id="DF977470">
    <property type="protein sequence ID" value="GAW26253.1"/>
    <property type="molecule type" value="Genomic_DNA"/>
</dbReference>
<name>A0A1S8A869_ROSNE</name>
<dbReference type="OrthoDB" id="4778400at2759"/>
<keyword evidence="5" id="KW-0560">Oxidoreductase</keyword>
<dbReference type="Pfam" id="PF08659">
    <property type="entry name" value="KR"/>
    <property type="match status" value="1"/>
</dbReference>
<dbReference type="Gene3D" id="3.40.50.720">
    <property type="entry name" value="NAD(P)-binding Rossmann-like Domain"/>
    <property type="match status" value="1"/>
</dbReference>
<dbReference type="GO" id="GO:0004312">
    <property type="term" value="F:fatty acid synthase activity"/>
    <property type="evidence" value="ECO:0007669"/>
    <property type="project" value="TreeGrafter"/>
</dbReference>
<dbReference type="GO" id="GO:0006633">
    <property type="term" value="P:fatty acid biosynthetic process"/>
    <property type="evidence" value="ECO:0007669"/>
    <property type="project" value="TreeGrafter"/>
</dbReference>
<evidence type="ECO:0000313" key="8">
    <source>
        <dbReference type="EMBL" id="GAW26253.1"/>
    </source>
</evidence>
<dbReference type="Pfam" id="PF23297">
    <property type="entry name" value="ACP_SdgA_C"/>
    <property type="match status" value="1"/>
</dbReference>
<evidence type="ECO:0000256" key="1">
    <source>
        <dbReference type="ARBA" id="ARBA00022450"/>
    </source>
</evidence>
<evidence type="ECO:0000256" key="6">
    <source>
        <dbReference type="SAM" id="MobiDB-lite"/>
    </source>
</evidence>
<dbReference type="InterPro" id="IPR001242">
    <property type="entry name" value="Condensation_dom"/>
</dbReference>
<feature type="domain" description="Ketoreductase" evidence="7">
    <location>
        <begin position="400"/>
        <end position="577"/>
    </location>
</feature>
<dbReference type="Pfam" id="PF00668">
    <property type="entry name" value="Condensation"/>
    <property type="match status" value="1"/>
</dbReference>
<dbReference type="Gene3D" id="3.30.559.30">
    <property type="entry name" value="Nonribosomal peptide synthetase, condensation domain"/>
    <property type="match status" value="1"/>
</dbReference>
<dbReference type="STRING" id="77044.A0A1S8A869"/>
<gene>
    <name evidence="8" type="ORF">SAMD00023353_2501190</name>
</gene>
<evidence type="ECO:0000256" key="3">
    <source>
        <dbReference type="ARBA" id="ARBA00022598"/>
    </source>
</evidence>
<evidence type="ECO:0000256" key="2">
    <source>
        <dbReference type="ARBA" id="ARBA00022553"/>
    </source>
</evidence>
<keyword evidence="4" id="KW-0808">Transferase</keyword>
<dbReference type="GO" id="GO:0016874">
    <property type="term" value="F:ligase activity"/>
    <property type="evidence" value="ECO:0007669"/>
    <property type="project" value="UniProtKB-KW"/>
</dbReference>
<proteinExistence type="predicted"/>
<keyword evidence="1" id="KW-0596">Phosphopantetheine</keyword>
<dbReference type="PANTHER" id="PTHR43775:SF20">
    <property type="entry name" value="HYBRID PKS-NRPS SYNTHETASE APDA"/>
    <property type="match status" value="1"/>
</dbReference>
<dbReference type="AlphaFoldDB" id="A0A1S8A869"/>
<dbReference type="Gene3D" id="3.30.559.10">
    <property type="entry name" value="Chloramphenicol acetyltransferase-like domain"/>
    <property type="match status" value="1"/>
</dbReference>
<protein>
    <submittedName>
        <fullName evidence="8">Putative AMP-binding enzyme</fullName>
    </submittedName>
</protein>
<dbReference type="InterPro" id="IPR009081">
    <property type="entry name" value="PP-bd_ACP"/>
</dbReference>
<feature type="compositionally biased region" description="Polar residues" evidence="6">
    <location>
        <begin position="796"/>
        <end position="807"/>
    </location>
</feature>
<accession>A0A1S8A869</accession>
<dbReference type="PANTHER" id="PTHR43775">
    <property type="entry name" value="FATTY ACID SYNTHASE"/>
    <property type="match status" value="1"/>
</dbReference>
<dbReference type="InterPro" id="IPR050091">
    <property type="entry name" value="PKS_NRPS_Biosynth_Enz"/>
</dbReference>
<dbReference type="InterPro" id="IPR057326">
    <property type="entry name" value="KR_dom"/>
</dbReference>
<feature type="region of interest" description="Disordered" evidence="6">
    <location>
        <begin position="776"/>
        <end position="807"/>
    </location>
</feature>
<dbReference type="GO" id="GO:0016491">
    <property type="term" value="F:oxidoreductase activity"/>
    <property type="evidence" value="ECO:0007669"/>
    <property type="project" value="UniProtKB-KW"/>
</dbReference>
<evidence type="ECO:0000256" key="4">
    <source>
        <dbReference type="ARBA" id="ARBA00022679"/>
    </source>
</evidence>
<dbReference type="InterPro" id="IPR013968">
    <property type="entry name" value="PKS_KR"/>
</dbReference>
<dbReference type="InterPro" id="IPR036291">
    <property type="entry name" value="NAD(P)-bd_dom_sf"/>
</dbReference>
<evidence type="ECO:0000313" key="9">
    <source>
        <dbReference type="Proteomes" id="UP000054516"/>
    </source>
</evidence>
<dbReference type="Proteomes" id="UP000054516">
    <property type="component" value="Unassembled WGS sequence"/>
</dbReference>
<dbReference type="GO" id="GO:0044550">
    <property type="term" value="P:secondary metabolite biosynthetic process"/>
    <property type="evidence" value="ECO:0007669"/>
    <property type="project" value="TreeGrafter"/>
</dbReference>
<keyword evidence="3" id="KW-0436">Ligase</keyword>
<keyword evidence="2" id="KW-0597">Phosphoprotein</keyword>
<keyword evidence="9" id="KW-1185">Reference proteome</keyword>
<sequence length="1078" mass="119628">MMLGLVRSAIREVPTLDYLFLDIEDLDMLDAEFLAKALLRHNAATSWRSSSELRITIEREIVLSKSNLALIPRLVICDEMNNRYNCVRRPIVSRPSTKHHDLVLVKEPSGYALRQARPDNRQRDETSMQLLATHTLLPAVRVDEPSCMFLTLGVQRGSSERFVALSPACTPHAAILPSLMTNARVRPGSESRFLVLVAYHILISRVLDRFVPGDTVLVHEPEVEFVKILSAKAKAKLARVYIVVTTGVDDRSDRGHGWVPIHPFTPDRVLDRLLPSNTSAFLDFGTQGVPETTGDRIRSKLPVSCRQYSRTSVFADEAWKPSLARSAKIGDRLSQAALKVSQFSSNEEDMSRCGVPVIPIQTLIEGDKPSPLAVVDLTSISDAPVQLQPIDSLVTFSCRKTYWLAGLTGGLGRSLCEWMVGRGARYFILSSRNPRIEQSWLDTMSASGAVIKVSECDLVQKDQVVALFNESRSTMPTFGGVAQGAMVLRDVAVQNMSLQGFMECTAPKVQGSMHLNELFQDDSLDFFVSFSSAVSLVGNPGQANYSAANMFMAALTQQRRERGLAASVIHIGAVHGVGVITQNGYNSTFDGSVMRQGGFIPLSESDVHKIFAEGVAASRPFSHEAAGIYTGIRRIHDNEDHPPNWKSDPIMNHFVMSSKREEKAAHASNPSNIVPLHKRIAQSESVAQLHQVIQEAVILKICTLFQLEIGRSGADSLGRMRLDEMGIDSLLATEIRTWLFQTLKVNVPTLKILSGVAISELVTITTESIPHNMTPLFDLDSSPPTSPDGSLLPANISDSESSLSGQPNSSYFALGEIKPDTNPVSHRLNSEPRNLPTALDADTDNSSLLPVYPDLTVLESYRLSFTQELFWYVLGYIEDKTSLNHTMWARLTGTGEIRKENLKAAVAAVGRQHQIFQTCFIEQEGKPSRGIMSKSPLALQCREIQDEDEVSVVLKAMQDHVYDVRRGDTLRAILLSRSSHEHWLIVGLLPLVLDGQGTQIFLAEVLRQYLRPHHRPEEIQFSQYSEQQHLEYENGGFENALRFWRDQLTPPPPPLPILGLSSVTRRLSYYDTPTVLMT</sequence>
<dbReference type="InterPro" id="IPR023213">
    <property type="entry name" value="CAT-like_dom_sf"/>
</dbReference>
<dbReference type="SMART" id="SM00822">
    <property type="entry name" value="PKS_KR"/>
    <property type="match status" value="1"/>
</dbReference>
<dbReference type="InterPro" id="IPR006162">
    <property type="entry name" value="Ppantetheine_attach_site"/>
</dbReference>
<dbReference type="SUPFAM" id="SSF52777">
    <property type="entry name" value="CoA-dependent acyltransferases"/>
    <property type="match status" value="1"/>
</dbReference>